<keyword evidence="3" id="KW-0143">Chaperone</keyword>
<dbReference type="Pfam" id="PF10431">
    <property type="entry name" value="ClpB_D2-small"/>
    <property type="match status" value="1"/>
</dbReference>
<accession>A0ABZ1L4B9</accession>
<sequence>MSVDDRMIKTAVIPGTPGPSPDPAADRRVPLFVEELTGTLSVHAQYVLYGNIHDLHLVRRSGGDRHHELVTVLWNSLRAQGYQALVRYDQIAGFSVAAPRGPERDTVQHLLTESGPAALPRAGRGPRPAQLLDVVPQLEELVEGWARRRTAAPPGGREAEPLRVALLIEHAGRLPADPSRLTEAERDFFLACLKLADSAVPLAPSPAVALTLPDHHTPPKLFNPIIWLTDGERDLPHWLVSGSDRIRTIAVPEPDADERRRMARLLEGEHADESGRARRPGETGSGARPAAEGEADRAEVFARAAAGMTLRAMRESVTLAVARRMPFAAMPDAVRVYRLGVEKNPWRREEIRRRISEGEKQIPARVLGQDAAVSMTLAILKRAALGLSGAQASSPGHRPRGTLFFAGPTGTGKTELAKAVASVLFDSDQAYLRFDMSEFSAPHSADRLVGAPPGYVGFEAGGELTTAVRANPFRVILFDEIDKADKGVLDKFLQVLEDGRLTDGQGVTTYFSECVLIFTSNLGVQRTDPVTEERQWIVEPGTPYRELAQQVKRNVKHHFEAVVGRPELMNRIGGNVVVFGFMTKETAGRILDLQIGNIGRQLAAEHRLRLELAPEARSRLATYCTRDLWNGGRGVGMILETHLLNPLACELFDRPGVGPGDTVLVRALRETEDGQVEIDIETLPGE</sequence>
<gene>
    <name evidence="7" type="ORF">OG814_08140</name>
</gene>
<dbReference type="InterPro" id="IPR003959">
    <property type="entry name" value="ATPase_AAA_core"/>
</dbReference>
<dbReference type="InterPro" id="IPR001270">
    <property type="entry name" value="ClpA/B"/>
</dbReference>
<keyword evidence="2" id="KW-0067">ATP-binding</keyword>
<dbReference type="InterPro" id="IPR050130">
    <property type="entry name" value="ClpA_ClpB"/>
</dbReference>
<feature type="region of interest" description="Disordered" evidence="4">
    <location>
        <begin position="266"/>
        <end position="296"/>
    </location>
</feature>
<evidence type="ECO:0000256" key="1">
    <source>
        <dbReference type="ARBA" id="ARBA00022741"/>
    </source>
</evidence>
<evidence type="ECO:0000259" key="5">
    <source>
        <dbReference type="SMART" id="SM00382"/>
    </source>
</evidence>
<feature type="domain" description="AAA+ ATPase" evidence="5">
    <location>
        <begin position="399"/>
        <end position="542"/>
    </location>
</feature>
<dbReference type="SUPFAM" id="SSF52540">
    <property type="entry name" value="P-loop containing nucleoside triphosphate hydrolases"/>
    <property type="match status" value="1"/>
</dbReference>
<keyword evidence="8" id="KW-1185">Reference proteome</keyword>
<evidence type="ECO:0000256" key="3">
    <source>
        <dbReference type="ARBA" id="ARBA00023186"/>
    </source>
</evidence>
<dbReference type="Gene3D" id="1.10.8.60">
    <property type="match status" value="1"/>
</dbReference>
<evidence type="ECO:0000313" key="7">
    <source>
        <dbReference type="EMBL" id="WTR69232.1"/>
    </source>
</evidence>
<reference evidence="7 8" key="1">
    <citation type="submission" date="2022-10" db="EMBL/GenBank/DDBJ databases">
        <title>The complete genomes of actinobacterial strains from the NBC collection.</title>
        <authorList>
            <person name="Joergensen T.S."/>
            <person name="Alvarez Arevalo M."/>
            <person name="Sterndorff E.B."/>
            <person name="Faurdal D."/>
            <person name="Vuksanovic O."/>
            <person name="Mourched A.-S."/>
            <person name="Charusanti P."/>
            <person name="Shaw S."/>
            <person name="Blin K."/>
            <person name="Weber T."/>
        </authorList>
    </citation>
    <scope>NUCLEOTIDE SEQUENCE [LARGE SCALE GENOMIC DNA]</scope>
    <source>
        <strain evidence="7 8">NBC_00123</strain>
    </source>
</reference>
<dbReference type="CDD" id="cd19499">
    <property type="entry name" value="RecA-like_ClpB_Hsp104-like"/>
    <property type="match status" value="1"/>
</dbReference>
<dbReference type="Gene3D" id="3.40.50.300">
    <property type="entry name" value="P-loop containing nucleotide triphosphate hydrolases"/>
    <property type="match status" value="1"/>
</dbReference>
<evidence type="ECO:0000313" key="8">
    <source>
        <dbReference type="Proteomes" id="UP001622594"/>
    </source>
</evidence>
<dbReference type="Proteomes" id="UP001622594">
    <property type="component" value="Chromosome"/>
</dbReference>
<dbReference type="PRINTS" id="PR00300">
    <property type="entry name" value="CLPPROTEASEA"/>
</dbReference>
<evidence type="ECO:0000256" key="4">
    <source>
        <dbReference type="SAM" id="MobiDB-lite"/>
    </source>
</evidence>
<dbReference type="PANTHER" id="PTHR11638">
    <property type="entry name" value="ATP-DEPENDENT CLP PROTEASE"/>
    <property type="match status" value="1"/>
</dbReference>
<dbReference type="Pfam" id="PF07724">
    <property type="entry name" value="AAA_2"/>
    <property type="match status" value="1"/>
</dbReference>
<dbReference type="InterPro" id="IPR027417">
    <property type="entry name" value="P-loop_NTPase"/>
</dbReference>
<dbReference type="PANTHER" id="PTHR11638:SF18">
    <property type="entry name" value="HEAT SHOCK PROTEIN 104"/>
    <property type="match status" value="1"/>
</dbReference>
<proteinExistence type="predicted"/>
<evidence type="ECO:0000259" key="6">
    <source>
        <dbReference type="SMART" id="SM01086"/>
    </source>
</evidence>
<feature type="compositionally biased region" description="Basic and acidic residues" evidence="4">
    <location>
        <begin position="266"/>
        <end position="281"/>
    </location>
</feature>
<dbReference type="InterPro" id="IPR019489">
    <property type="entry name" value="Clp_ATPase_C"/>
</dbReference>
<evidence type="ECO:0000256" key="2">
    <source>
        <dbReference type="ARBA" id="ARBA00022840"/>
    </source>
</evidence>
<dbReference type="RefSeq" id="WP_327165043.1">
    <property type="nucleotide sequence ID" value="NZ_CP108062.1"/>
</dbReference>
<organism evidence="7 8">
    <name type="scientific">Streptomyces zaomyceticus</name>
    <dbReference type="NCBI Taxonomy" id="68286"/>
    <lineage>
        <taxon>Bacteria</taxon>
        <taxon>Bacillati</taxon>
        <taxon>Actinomycetota</taxon>
        <taxon>Actinomycetes</taxon>
        <taxon>Kitasatosporales</taxon>
        <taxon>Streptomycetaceae</taxon>
        <taxon>Streptomyces</taxon>
    </lineage>
</organism>
<dbReference type="SMART" id="SM00382">
    <property type="entry name" value="AAA"/>
    <property type="match status" value="1"/>
</dbReference>
<name>A0ABZ1L4B9_9ACTN</name>
<keyword evidence="1" id="KW-0547">Nucleotide-binding</keyword>
<feature type="domain" description="Clp ATPase C-terminal" evidence="6">
    <location>
        <begin position="582"/>
        <end position="678"/>
    </location>
</feature>
<protein>
    <submittedName>
        <fullName evidence="7">AAA family ATPase</fullName>
    </submittedName>
</protein>
<dbReference type="SMART" id="SM01086">
    <property type="entry name" value="ClpB_D2-small"/>
    <property type="match status" value="1"/>
</dbReference>
<dbReference type="InterPro" id="IPR003593">
    <property type="entry name" value="AAA+_ATPase"/>
</dbReference>
<dbReference type="EMBL" id="CP108188">
    <property type="protein sequence ID" value="WTR69232.1"/>
    <property type="molecule type" value="Genomic_DNA"/>
</dbReference>